<keyword evidence="1 3" id="KW-0378">Hydrolase</keyword>
<comment type="cofactor">
    <cofactor evidence="3">
        <name>Mg(2+)</name>
        <dbReference type="ChEBI" id="CHEBI:18420"/>
    </cofactor>
</comment>
<sequence length="275" mass="28880">MNDVQPRFLAAVHHQLDRALVDFSSHRPVLVALDFDGVLAPLIDDPTASAPLPDSVAALAQIATVEGVEVVLVSGRDAEDLAGRSGVPAGTRIIGSHGAQWARVSEEGSPEAAVIDPLELDEDQRVLLAELSRRTEEIADGVEGAWVQRKPAAVVLHTRTAGTRGVEVTEATTAGPAALDGVHTVVGKDVVEMSVLHVTKGDALLRLREQLGAEAVLYAGDDTTDEYAFATLDSGRGDVSIKVGDGDTGAAYRVDTPAEITVVLHRLLELLRAGS</sequence>
<dbReference type="AlphaFoldDB" id="A0A3N2BDZ3"/>
<dbReference type="NCBIfam" id="TIGR00685">
    <property type="entry name" value="T6PP"/>
    <property type="match status" value="1"/>
</dbReference>
<proteinExistence type="inferred from homology"/>
<comment type="function">
    <text evidence="2 3">Removes the phosphate from trehalose 6-phosphate to produce free trehalose.</text>
</comment>
<keyword evidence="5" id="KW-1185">Reference proteome</keyword>
<dbReference type="InterPro" id="IPR044651">
    <property type="entry name" value="OTSB-like"/>
</dbReference>
<evidence type="ECO:0000313" key="5">
    <source>
        <dbReference type="Proteomes" id="UP000280668"/>
    </source>
</evidence>
<dbReference type="PANTHER" id="PTHR43768:SF3">
    <property type="entry name" value="TREHALOSE 6-PHOSPHATE PHOSPHATASE"/>
    <property type="match status" value="1"/>
</dbReference>
<gene>
    <name evidence="4" type="ORF">EDD31_1628</name>
</gene>
<comment type="pathway">
    <text evidence="3">Glycan biosynthesis; trehalose biosynthesis.</text>
</comment>
<keyword evidence="3" id="KW-0479">Metal-binding</keyword>
<dbReference type="InterPro" id="IPR003337">
    <property type="entry name" value="Trehalose_PPase"/>
</dbReference>
<keyword evidence="3" id="KW-0460">Magnesium</keyword>
<dbReference type="InterPro" id="IPR036412">
    <property type="entry name" value="HAD-like_sf"/>
</dbReference>
<comment type="catalytic activity">
    <reaction evidence="3">
        <text>alpha,alpha-trehalose 6-phosphate + H2O = alpha,alpha-trehalose + phosphate</text>
        <dbReference type="Rhea" id="RHEA:23420"/>
        <dbReference type="ChEBI" id="CHEBI:15377"/>
        <dbReference type="ChEBI" id="CHEBI:16551"/>
        <dbReference type="ChEBI" id="CHEBI:43474"/>
        <dbReference type="ChEBI" id="CHEBI:58429"/>
        <dbReference type="EC" id="3.1.3.12"/>
    </reaction>
</comment>
<dbReference type="Proteomes" id="UP000280668">
    <property type="component" value="Unassembled WGS sequence"/>
</dbReference>
<dbReference type="GO" id="GO:0005992">
    <property type="term" value="P:trehalose biosynthetic process"/>
    <property type="evidence" value="ECO:0007669"/>
    <property type="project" value="UniProtKB-UniPathway"/>
</dbReference>
<dbReference type="PANTHER" id="PTHR43768">
    <property type="entry name" value="TREHALOSE 6-PHOSPHATE PHOSPHATASE"/>
    <property type="match status" value="1"/>
</dbReference>
<dbReference type="OrthoDB" id="9816160at2"/>
<dbReference type="SUPFAM" id="SSF56784">
    <property type="entry name" value="HAD-like"/>
    <property type="match status" value="1"/>
</dbReference>
<evidence type="ECO:0000256" key="2">
    <source>
        <dbReference type="ARBA" id="ARBA00024179"/>
    </source>
</evidence>
<accession>A0A3N2BDZ3</accession>
<reference evidence="4 5" key="1">
    <citation type="submission" date="2018-11" db="EMBL/GenBank/DDBJ databases">
        <title>Sequencing the genomes of 1000 actinobacteria strains.</title>
        <authorList>
            <person name="Klenk H.-P."/>
        </authorList>
    </citation>
    <scope>NUCLEOTIDE SEQUENCE [LARGE SCALE GENOMIC DNA]</scope>
    <source>
        <strain evidence="4 5">DSM 11294</strain>
    </source>
</reference>
<organism evidence="4 5">
    <name type="scientific">Bogoriella caseilytica</name>
    <dbReference type="NCBI Taxonomy" id="56055"/>
    <lineage>
        <taxon>Bacteria</taxon>
        <taxon>Bacillati</taxon>
        <taxon>Actinomycetota</taxon>
        <taxon>Actinomycetes</taxon>
        <taxon>Micrococcales</taxon>
        <taxon>Bogoriellaceae</taxon>
        <taxon>Bogoriella</taxon>
    </lineage>
</organism>
<comment type="caution">
    <text evidence="4">The sequence shown here is derived from an EMBL/GenBank/DDBJ whole genome shotgun (WGS) entry which is preliminary data.</text>
</comment>
<dbReference type="Gene3D" id="3.30.70.1020">
    <property type="entry name" value="Trehalose-6-phosphate phosphatase related protein, domain 2"/>
    <property type="match status" value="1"/>
</dbReference>
<dbReference type="GO" id="GO:0046872">
    <property type="term" value="F:metal ion binding"/>
    <property type="evidence" value="ECO:0007669"/>
    <property type="project" value="UniProtKB-KW"/>
</dbReference>
<evidence type="ECO:0000256" key="3">
    <source>
        <dbReference type="RuleBase" id="RU361117"/>
    </source>
</evidence>
<dbReference type="InterPro" id="IPR023214">
    <property type="entry name" value="HAD_sf"/>
</dbReference>
<protein>
    <recommendedName>
        <fullName evidence="3">Trehalose 6-phosphate phosphatase</fullName>
        <ecNumber evidence="3">3.1.3.12</ecNumber>
    </recommendedName>
</protein>
<comment type="similarity">
    <text evidence="3">Belongs to the trehalose phosphatase family.</text>
</comment>
<dbReference type="EMBL" id="RKHK01000001">
    <property type="protein sequence ID" value="ROR73254.1"/>
    <property type="molecule type" value="Genomic_DNA"/>
</dbReference>
<dbReference type="Gene3D" id="3.40.50.1000">
    <property type="entry name" value="HAD superfamily/HAD-like"/>
    <property type="match status" value="1"/>
</dbReference>
<dbReference type="GO" id="GO:0004805">
    <property type="term" value="F:trehalose-phosphatase activity"/>
    <property type="evidence" value="ECO:0007669"/>
    <property type="project" value="UniProtKB-EC"/>
</dbReference>
<dbReference type="UniPathway" id="UPA00299"/>
<evidence type="ECO:0000313" key="4">
    <source>
        <dbReference type="EMBL" id="ROR73254.1"/>
    </source>
</evidence>
<name>A0A3N2BDZ3_9MICO</name>
<evidence type="ECO:0000256" key="1">
    <source>
        <dbReference type="ARBA" id="ARBA00022801"/>
    </source>
</evidence>
<dbReference type="EC" id="3.1.3.12" evidence="3"/>
<dbReference type="RefSeq" id="WP_123303697.1">
    <property type="nucleotide sequence ID" value="NZ_RKHK01000001.1"/>
</dbReference>
<dbReference type="Pfam" id="PF02358">
    <property type="entry name" value="Trehalose_PPase"/>
    <property type="match status" value="1"/>
</dbReference>